<protein>
    <recommendedName>
        <fullName evidence="3 10">4-diphosphocytidyl-2-C-methyl-D-erythritol kinase</fullName>
        <shortName evidence="10">CMK</shortName>
        <ecNumber evidence="2 10">2.7.1.148</ecNumber>
    </recommendedName>
    <alternativeName>
        <fullName evidence="9 10">4-(cytidine-5'-diphospho)-2-C-methyl-D-erythritol kinase</fullName>
    </alternativeName>
</protein>
<dbReference type="InterPro" id="IPR036554">
    <property type="entry name" value="GHMP_kinase_C_sf"/>
</dbReference>
<reference evidence="13 14" key="1">
    <citation type="submission" date="2014-11" db="EMBL/GenBank/DDBJ databases">
        <authorList>
            <person name="Urmite Genomes Urmite Genomes"/>
        </authorList>
    </citation>
    <scope>NUCLEOTIDE SEQUENCE [LARGE SCALE GENOMIC DNA]</scope>
    <source>
        <strain evidence="13 14">Oc5</strain>
    </source>
</reference>
<evidence type="ECO:0000256" key="5">
    <source>
        <dbReference type="ARBA" id="ARBA00022741"/>
    </source>
</evidence>
<evidence type="ECO:0000259" key="11">
    <source>
        <dbReference type="Pfam" id="PF00288"/>
    </source>
</evidence>
<gene>
    <name evidence="10 13" type="primary">ispE</name>
    <name evidence="13" type="ORF">BN997_00031</name>
</gene>
<name>A0A0A1MKK5_9BACI</name>
<dbReference type="OrthoDB" id="9809438at2"/>
<dbReference type="HAMAP" id="MF_00061">
    <property type="entry name" value="IspE"/>
    <property type="match status" value="1"/>
</dbReference>
<dbReference type="InterPro" id="IPR013750">
    <property type="entry name" value="GHMP_kinase_C_dom"/>
</dbReference>
<dbReference type="PANTHER" id="PTHR43527">
    <property type="entry name" value="4-DIPHOSPHOCYTIDYL-2-C-METHYL-D-ERYTHRITOL KINASE, CHLOROPLASTIC"/>
    <property type="match status" value="1"/>
</dbReference>
<feature type="active site" evidence="10">
    <location>
        <position position="136"/>
    </location>
</feature>
<evidence type="ECO:0000256" key="2">
    <source>
        <dbReference type="ARBA" id="ARBA00012052"/>
    </source>
</evidence>
<dbReference type="GO" id="GO:0050515">
    <property type="term" value="F:4-(cytidine 5'-diphospho)-2-C-methyl-D-erythritol kinase activity"/>
    <property type="evidence" value="ECO:0007669"/>
    <property type="project" value="UniProtKB-UniRule"/>
</dbReference>
<dbReference type="NCBIfam" id="NF011202">
    <property type="entry name" value="PRK14608.1"/>
    <property type="match status" value="1"/>
</dbReference>
<comment type="catalytic activity">
    <reaction evidence="10">
        <text>4-CDP-2-C-methyl-D-erythritol + ATP = 4-CDP-2-C-methyl-D-erythritol 2-phosphate + ADP + H(+)</text>
        <dbReference type="Rhea" id="RHEA:18437"/>
        <dbReference type="ChEBI" id="CHEBI:15378"/>
        <dbReference type="ChEBI" id="CHEBI:30616"/>
        <dbReference type="ChEBI" id="CHEBI:57823"/>
        <dbReference type="ChEBI" id="CHEBI:57919"/>
        <dbReference type="ChEBI" id="CHEBI:456216"/>
        <dbReference type="EC" id="2.7.1.148"/>
    </reaction>
</comment>
<dbReference type="Proteomes" id="UP000040453">
    <property type="component" value="Unassembled WGS sequence"/>
</dbReference>
<dbReference type="FunFam" id="3.30.230.10:FF:000029">
    <property type="entry name" value="4-diphosphocytidyl-2-C-methyl-D-erythritol kinase"/>
    <property type="match status" value="1"/>
</dbReference>
<dbReference type="PANTHER" id="PTHR43527:SF2">
    <property type="entry name" value="4-DIPHOSPHOCYTIDYL-2-C-METHYL-D-ERYTHRITOL KINASE, CHLOROPLASTIC"/>
    <property type="match status" value="1"/>
</dbReference>
<evidence type="ECO:0000256" key="9">
    <source>
        <dbReference type="ARBA" id="ARBA00032554"/>
    </source>
</evidence>
<dbReference type="AlphaFoldDB" id="A0A0A1MKK5"/>
<evidence type="ECO:0000313" key="13">
    <source>
        <dbReference type="EMBL" id="CEI80237.1"/>
    </source>
</evidence>
<dbReference type="EMBL" id="CDGG01000001">
    <property type="protein sequence ID" value="CEI80237.1"/>
    <property type="molecule type" value="Genomic_DNA"/>
</dbReference>
<dbReference type="InterPro" id="IPR014721">
    <property type="entry name" value="Ribsml_uS5_D2-typ_fold_subgr"/>
</dbReference>
<feature type="domain" description="GHMP kinase C-terminal" evidence="12">
    <location>
        <begin position="198"/>
        <end position="274"/>
    </location>
</feature>
<dbReference type="Gene3D" id="3.30.70.890">
    <property type="entry name" value="GHMP kinase, C-terminal domain"/>
    <property type="match status" value="1"/>
</dbReference>
<sequence>MLVMEKAPAKINLSLDVLNKREDGYHDVEMVMTTIDLADRLELRELPADKIQLSLESRYVPSDERNLAYQAAILFKKTYNIKKGVHIQIDKSIPVSAGLAGGSADAAAVLRGLNRLWGLNIPLAELADLGSQLGADIAFCVHSKTAIAKGYGECIELLPAPPTCWVVLARPDIGVSSYTVFDQIKIPELQHPNTKQVLAALEERDFSKLCNHLGNALEPITFSMHPEVARLKEAMQLAGAEGVMMSGSGPTVFGLMKHHRKALRIYNSMRGFCKDVQLIRMLG</sequence>
<dbReference type="InterPro" id="IPR006204">
    <property type="entry name" value="GHMP_kinase_N_dom"/>
</dbReference>
<evidence type="ECO:0000256" key="8">
    <source>
        <dbReference type="ARBA" id="ARBA00023229"/>
    </source>
</evidence>
<evidence type="ECO:0000256" key="1">
    <source>
        <dbReference type="ARBA" id="ARBA00009684"/>
    </source>
</evidence>
<comment type="function">
    <text evidence="10">Catalyzes the phosphorylation of the position 2 hydroxy group of 4-diphosphocytidyl-2C-methyl-D-erythritol.</text>
</comment>
<feature type="active site" evidence="10">
    <location>
        <position position="10"/>
    </location>
</feature>
<keyword evidence="14" id="KW-1185">Reference proteome</keyword>
<evidence type="ECO:0000313" key="14">
    <source>
        <dbReference type="Proteomes" id="UP000040453"/>
    </source>
</evidence>
<dbReference type="SUPFAM" id="SSF55060">
    <property type="entry name" value="GHMP Kinase, C-terminal domain"/>
    <property type="match status" value="1"/>
</dbReference>
<dbReference type="GO" id="GO:0016114">
    <property type="term" value="P:terpenoid biosynthetic process"/>
    <property type="evidence" value="ECO:0007669"/>
    <property type="project" value="UniProtKB-UniRule"/>
</dbReference>
<feature type="binding site" evidence="10">
    <location>
        <begin position="94"/>
        <end position="104"/>
    </location>
    <ligand>
        <name>ATP</name>
        <dbReference type="ChEBI" id="CHEBI:30616"/>
    </ligand>
</feature>
<dbReference type="Gene3D" id="3.30.230.10">
    <property type="match status" value="1"/>
</dbReference>
<evidence type="ECO:0000256" key="10">
    <source>
        <dbReference type="HAMAP-Rule" id="MF_00061"/>
    </source>
</evidence>
<dbReference type="SUPFAM" id="SSF54211">
    <property type="entry name" value="Ribosomal protein S5 domain 2-like"/>
    <property type="match status" value="1"/>
</dbReference>
<organism evidence="13 14">
    <name type="scientific">Oceanobacillus oncorhynchi</name>
    <dbReference type="NCBI Taxonomy" id="545501"/>
    <lineage>
        <taxon>Bacteria</taxon>
        <taxon>Bacillati</taxon>
        <taxon>Bacillota</taxon>
        <taxon>Bacilli</taxon>
        <taxon>Bacillales</taxon>
        <taxon>Bacillaceae</taxon>
        <taxon>Oceanobacillus</taxon>
    </lineage>
</organism>
<dbReference type="UniPathway" id="UPA00056">
    <property type="reaction ID" value="UER00094"/>
</dbReference>
<comment type="similarity">
    <text evidence="1 10">Belongs to the GHMP kinase family. IspE subfamily.</text>
</comment>
<dbReference type="Pfam" id="PF08544">
    <property type="entry name" value="GHMP_kinases_C"/>
    <property type="match status" value="1"/>
</dbReference>
<keyword evidence="6 10" id="KW-0418">Kinase</keyword>
<evidence type="ECO:0000256" key="6">
    <source>
        <dbReference type="ARBA" id="ARBA00022777"/>
    </source>
</evidence>
<keyword evidence="7 10" id="KW-0067">ATP-binding</keyword>
<dbReference type="EC" id="2.7.1.148" evidence="2 10"/>
<keyword evidence="4 10" id="KW-0808">Transferase</keyword>
<evidence type="ECO:0000256" key="3">
    <source>
        <dbReference type="ARBA" id="ARBA00017473"/>
    </source>
</evidence>
<dbReference type="STRING" id="545501.BN997_00031"/>
<dbReference type="RefSeq" id="WP_042528576.1">
    <property type="nucleotide sequence ID" value="NZ_CAXOIH010000032.1"/>
</dbReference>
<dbReference type="GO" id="GO:0005524">
    <property type="term" value="F:ATP binding"/>
    <property type="evidence" value="ECO:0007669"/>
    <property type="project" value="UniProtKB-UniRule"/>
</dbReference>
<keyword evidence="5 10" id="KW-0547">Nucleotide-binding</keyword>
<dbReference type="NCBIfam" id="TIGR00154">
    <property type="entry name" value="ispE"/>
    <property type="match status" value="1"/>
</dbReference>
<dbReference type="GO" id="GO:0019288">
    <property type="term" value="P:isopentenyl diphosphate biosynthetic process, methylerythritol 4-phosphate pathway"/>
    <property type="evidence" value="ECO:0007669"/>
    <property type="project" value="UniProtKB-UniRule"/>
</dbReference>
<comment type="pathway">
    <text evidence="10">Isoprenoid biosynthesis; isopentenyl diphosphate biosynthesis via DXP pathway; isopentenyl diphosphate from 1-deoxy-D-xylulose 5-phosphate: step 3/6.</text>
</comment>
<evidence type="ECO:0000256" key="4">
    <source>
        <dbReference type="ARBA" id="ARBA00022679"/>
    </source>
</evidence>
<dbReference type="InterPro" id="IPR020568">
    <property type="entry name" value="Ribosomal_Su5_D2-typ_SF"/>
</dbReference>
<keyword evidence="8 10" id="KW-0414">Isoprene biosynthesis</keyword>
<evidence type="ECO:0000256" key="7">
    <source>
        <dbReference type="ARBA" id="ARBA00022840"/>
    </source>
</evidence>
<proteinExistence type="inferred from homology"/>
<dbReference type="FunFam" id="3.30.70.890:FF:000006">
    <property type="entry name" value="4-diphosphocytidyl-2-C-methyl-D-erythritol kinase"/>
    <property type="match status" value="1"/>
</dbReference>
<dbReference type="InterPro" id="IPR004424">
    <property type="entry name" value="IspE"/>
</dbReference>
<dbReference type="PIRSF" id="PIRSF010376">
    <property type="entry name" value="IspE"/>
    <property type="match status" value="1"/>
</dbReference>
<feature type="domain" description="GHMP kinase N-terminal" evidence="11">
    <location>
        <begin position="66"/>
        <end position="143"/>
    </location>
</feature>
<accession>A0A0A1MKK5</accession>
<evidence type="ECO:0000259" key="12">
    <source>
        <dbReference type="Pfam" id="PF08544"/>
    </source>
</evidence>
<dbReference type="Pfam" id="PF00288">
    <property type="entry name" value="GHMP_kinases_N"/>
    <property type="match status" value="1"/>
</dbReference>